<evidence type="ECO:0000256" key="2">
    <source>
        <dbReference type="ARBA" id="ARBA00006285"/>
    </source>
</evidence>
<accession>A0A0C9UU86</accession>
<dbReference type="Pfam" id="PF00728">
    <property type="entry name" value="Glyco_hydro_20"/>
    <property type="match status" value="1"/>
</dbReference>
<dbReference type="InterPro" id="IPR015883">
    <property type="entry name" value="Glyco_hydro_20_cat"/>
</dbReference>
<keyword evidence="7" id="KW-0732">Signal</keyword>
<dbReference type="InterPro" id="IPR017853">
    <property type="entry name" value="GH"/>
</dbReference>
<dbReference type="InterPro" id="IPR052764">
    <property type="entry name" value="GH20_Enzymes"/>
</dbReference>
<proteinExistence type="inferred from homology"/>
<dbReference type="Gene3D" id="3.30.379.10">
    <property type="entry name" value="Chitobiase/beta-hexosaminidase domain 2-like"/>
    <property type="match status" value="1"/>
</dbReference>
<feature type="domain" description="Beta-hexosaminidase bacterial type N-terminal" evidence="9">
    <location>
        <begin position="23"/>
        <end position="178"/>
    </location>
</feature>
<evidence type="ECO:0000256" key="6">
    <source>
        <dbReference type="PIRSR" id="PIRSR625705-1"/>
    </source>
</evidence>
<dbReference type="SUPFAM" id="SSF51445">
    <property type="entry name" value="(Trans)glycosidases"/>
    <property type="match status" value="1"/>
</dbReference>
<dbReference type="EMBL" id="KN837161">
    <property type="protein sequence ID" value="KIJ38394.1"/>
    <property type="molecule type" value="Genomic_DNA"/>
</dbReference>
<dbReference type="InterPro" id="IPR015882">
    <property type="entry name" value="HEX_bac_N"/>
</dbReference>
<evidence type="ECO:0000259" key="9">
    <source>
        <dbReference type="Pfam" id="PF02838"/>
    </source>
</evidence>
<protein>
    <recommendedName>
        <fullName evidence="3">beta-N-acetylhexosaminidase</fullName>
        <ecNumber evidence="3">3.2.1.52</ecNumber>
    </recommendedName>
</protein>
<comment type="catalytic activity">
    <reaction evidence="1">
        <text>Hydrolysis of terminal non-reducing N-acetyl-D-hexosamine residues in N-acetyl-beta-D-hexosaminides.</text>
        <dbReference type="EC" id="3.2.1.52"/>
    </reaction>
</comment>
<evidence type="ECO:0000313" key="11">
    <source>
        <dbReference type="Proteomes" id="UP000054279"/>
    </source>
</evidence>
<dbReference type="InterPro" id="IPR025705">
    <property type="entry name" value="Beta_hexosaminidase_sua/sub"/>
</dbReference>
<evidence type="ECO:0000313" key="10">
    <source>
        <dbReference type="EMBL" id="KIJ38394.1"/>
    </source>
</evidence>
<feature type="active site" description="Proton donor" evidence="6">
    <location>
        <position position="337"/>
    </location>
</feature>
<dbReference type="HOGENOM" id="CLU_010969_1_0_1"/>
<dbReference type="GO" id="GO:0005975">
    <property type="term" value="P:carbohydrate metabolic process"/>
    <property type="evidence" value="ECO:0007669"/>
    <property type="project" value="InterPro"/>
</dbReference>
<dbReference type="GO" id="GO:0004563">
    <property type="term" value="F:beta-N-acetylhexosaminidase activity"/>
    <property type="evidence" value="ECO:0007669"/>
    <property type="project" value="UniProtKB-EC"/>
</dbReference>
<dbReference type="EC" id="3.2.1.52" evidence="3"/>
<dbReference type="OrthoDB" id="428480at2759"/>
<reference evidence="10 11" key="1">
    <citation type="submission" date="2014-06" db="EMBL/GenBank/DDBJ databases">
        <title>Evolutionary Origins and Diversification of the Mycorrhizal Mutualists.</title>
        <authorList>
            <consortium name="DOE Joint Genome Institute"/>
            <consortium name="Mycorrhizal Genomics Consortium"/>
            <person name="Kohler A."/>
            <person name="Kuo A."/>
            <person name="Nagy L.G."/>
            <person name="Floudas D."/>
            <person name="Copeland A."/>
            <person name="Barry K.W."/>
            <person name="Cichocki N."/>
            <person name="Veneault-Fourrey C."/>
            <person name="LaButti K."/>
            <person name="Lindquist E.A."/>
            <person name="Lipzen A."/>
            <person name="Lundell T."/>
            <person name="Morin E."/>
            <person name="Murat C."/>
            <person name="Riley R."/>
            <person name="Ohm R."/>
            <person name="Sun H."/>
            <person name="Tunlid A."/>
            <person name="Henrissat B."/>
            <person name="Grigoriev I.V."/>
            <person name="Hibbett D.S."/>
            <person name="Martin F."/>
        </authorList>
    </citation>
    <scope>NUCLEOTIDE SEQUENCE [LARGE SCALE GENOMIC DNA]</scope>
    <source>
        <strain evidence="10 11">SS14</strain>
    </source>
</reference>
<evidence type="ECO:0000256" key="3">
    <source>
        <dbReference type="ARBA" id="ARBA00012663"/>
    </source>
</evidence>
<feature type="non-terminal residue" evidence="10">
    <location>
        <position position="607"/>
    </location>
</feature>
<feature type="domain" description="Glycoside hydrolase family 20 catalytic" evidence="8">
    <location>
        <begin position="184"/>
        <end position="424"/>
    </location>
</feature>
<evidence type="ECO:0000256" key="5">
    <source>
        <dbReference type="ARBA" id="ARBA00023295"/>
    </source>
</evidence>
<evidence type="ECO:0000256" key="7">
    <source>
        <dbReference type="SAM" id="SignalP"/>
    </source>
</evidence>
<sequence>MVFIGLVLSLLVCSREAIARDLPPLIPAVHSFTSASSASFKLPRQVRVVIDVAQAQSRKDNGLTLIPPTLTDFANTFVADLKELFPETVVRVVTGEILPSTMPSSGDIVLTLVPESIAQTFPLAKGVPTTEGYQMDVRTSAVIISGGGPKGVFWGTRTLLQGLVLGGASFPVGTIRDHPDWQTRGFMLDVARQWYPINFLEEICAWASWWKMSEFHVHLSDNLFPSATIPFTKIYAPFRLHSPKFPQLTPHINESYSREEFDTFQQKCANRGITVIPEFDNPGHSAVFTQWKPELALEGDGTMLNLSHPETIPLLKSVWKEFLPWFHTSQVSIGADEYNFMFADEYNNFVNTMSEFIMAESGKKIRVWGTREPSQTTSVSKDVVIQHWAFSDDDPLNLIEKGYDVINSDDGFQYTVVKSGSFPATLNIETLWNGANNAAGGMWYPAIFDKYNASNNPRLDEPRLQGSIMASWNDLGPAASTPLEVFYEIRNGLPIILAANWQAAPRPMRLTREQFDAGFPALQLVAPGQNLHRLIKSRGPLIVEYNIPKKSPAKIKDTSGNEYDGTVNNGIITTPLTSKGHNYTLLVEITTPKNPGTFLSGPDNSFI</sequence>
<organism evidence="10 11">
    <name type="scientific">Sphaerobolus stellatus (strain SS14)</name>
    <dbReference type="NCBI Taxonomy" id="990650"/>
    <lineage>
        <taxon>Eukaryota</taxon>
        <taxon>Fungi</taxon>
        <taxon>Dikarya</taxon>
        <taxon>Basidiomycota</taxon>
        <taxon>Agaricomycotina</taxon>
        <taxon>Agaricomycetes</taxon>
        <taxon>Phallomycetidae</taxon>
        <taxon>Geastrales</taxon>
        <taxon>Sphaerobolaceae</taxon>
        <taxon>Sphaerobolus</taxon>
    </lineage>
</organism>
<dbReference type="PANTHER" id="PTHR43678:SF1">
    <property type="entry name" value="BETA-N-ACETYLHEXOSAMINIDASE"/>
    <property type="match status" value="1"/>
</dbReference>
<dbReference type="Gene3D" id="3.20.20.80">
    <property type="entry name" value="Glycosidases"/>
    <property type="match status" value="1"/>
</dbReference>
<dbReference type="Pfam" id="PF02838">
    <property type="entry name" value="Glyco_hydro_20b"/>
    <property type="match status" value="1"/>
</dbReference>
<comment type="similarity">
    <text evidence="2">Belongs to the glycosyl hydrolase 20 family.</text>
</comment>
<feature type="chain" id="PRO_5002204389" description="beta-N-acetylhexosaminidase" evidence="7">
    <location>
        <begin position="20"/>
        <end position="607"/>
    </location>
</feature>
<dbReference type="PANTHER" id="PTHR43678">
    <property type="entry name" value="PUTATIVE (AFU_ORTHOLOGUE AFUA_2G00640)-RELATED"/>
    <property type="match status" value="1"/>
</dbReference>
<evidence type="ECO:0000256" key="4">
    <source>
        <dbReference type="ARBA" id="ARBA00022801"/>
    </source>
</evidence>
<evidence type="ECO:0000256" key="1">
    <source>
        <dbReference type="ARBA" id="ARBA00001231"/>
    </source>
</evidence>
<dbReference type="InterPro" id="IPR029018">
    <property type="entry name" value="Hex-like_dom2"/>
</dbReference>
<evidence type="ECO:0000259" key="8">
    <source>
        <dbReference type="Pfam" id="PF00728"/>
    </source>
</evidence>
<dbReference type="PRINTS" id="PR00738">
    <property type="entry name" value="GLHYDRLASE20"/>
</dbReference>
<keyword evidence="4" id="KW-0378">Hydrolase</keyword>
<keyword evidence="11" id="KW-1185">Reference proteome</keyword>
<keyword evidence="5" id="KW-0326">Glycosidase</keyword>
<dbReference type="AlphaFoldDB" id="A0A0C9UU86"/>
<gene>
    <name evidence="10" type="ORF">M422DRAFT_111174</name>
</gene>
<dbReference type="Proteomes" id="UP000054279">
    <property type="component" value="Unassembled WGS sequence"/>
</dbReference>
<feature type="signal peptide" evidence="7">
    <location>
        <begin position="1"/>
        <end position="19"/>
    </location>
</feature>
<dbReference type="SUPFAM" id="SSF55545">
    <property type="entry name" value="beta-N-acetylhexosaminidase-like domain"/>
    <property type="match status" value="1"/>
</dbReference>
<dbReference type="CDD" id="cd06564">
    <property type="entry name" value="GH20_DspB_LnbB-like"/>
    <property type="match status" value="1"/>
</dbReference>
<name>A0A0C9UU86_SPHS4</name>